<gene>
    <name evidence="2" type="ORF">CRG98_001203</name>
</gene>
<accession>A0A2I0LCH8</accession>
<dbReference type="Proteomes" id="UP000233551">
    <property type="component" value="Unassembled WGS sequence"/>
</dbReference>
<evidence type="ECO:0000313" key="2">
    <source>
        <dbReference type="EMBL" id="PKI78382.1"/>
    </source>
</evidence>
<evidence type="ECO:0000313" key="3">
    <source>
        <dbReference type="Proteomes" id="UP000233551"/>
    </source>
</evidence>
<feature type="region of interest" description="Disordered" evidence="1">
    <location>
        <begin position="103"/>
        <end position="125"/>
    </location>
</feature>
<dbReference type="EMBL" id="PGOL01000052">
    <property type="protein sequence ID" value="PKI78382.1"/>
    <property type="molecule type" value="Genomic_DNA"/>
</dbReference>
<proteinExistence type="predicted"/>
<evidence type="ECO:0000256" key="1">
    <source>
        <dbReference type="SAM" id="MobiDB-lite"/>
    </source>
</evidence>
<comment type="caution">
    <text evidence="2">The sequence shown here is derived from an EMBL/GenBank/DDBJ whole genome shotgun (WGS) entry which is preliminary data.</text>
</comment>
<reference evidence="2 3" key="1">
    <citation type="submission" date="2017-11" db="EMBL/GenBank/DDBJ databases">
        <title>De-novo sequencing of pomegranate (Punica granatum L.) genome.</title>
        <authorList>
            <person name="Akparov Z."/>
            <person name="Amiraslanov A."/>
            <person name="Hajiyeva S."/>
            <person name="Abbasov M."/>
            <person name="Kaur K."/>
            <person name="Hamwieh A."/>
            <person name="Solovyev V."/>
            <person name="Salamov A."/>
            <person name="Braich B."/>
            <person name="Kosarev P."/>
            <person name="Mahmoud A."/>
            <person name="Hajiyev E."/>
            <person name="Babayeva S."/>
            <person name="Izzatullayeva V."/>
            <person name="Mammadov A."/>
            <person name="Mammadov A."/>
            <person name="Sharifova S."/>
            <person name="Ojaghi J."/>
            <person name="Eynullazada K."/>
            <person name="Bayramov B."/>
            <person name="Abdulazimova A."/>
            <person name="Shahmuradov I."/>
        </authorList>
    </citation>
    <scope>NUCLEOTIDE SEQUENCE [LARGE SCALE GENOMIC DNA]</scope>
    <source>
        <strain evidence="3">cv. AG2017</strain>
        <tissue evidence="2">Leaf</tissue>
    </source>
</reference>
<organism evidence="2 3">
    <name type="scientific">Punica granatum</name>
    <name type="common">Pomegranate</name>
    <dbReference type="NCBI Taxonomy" id="22663"/>
    <lineage>
        <taxon>Eukaryota</taxon>
        <taxon>Viridiplantae</taxon>
        <taxon>Streptophyta</taxon>
        <taxon>Embryophyta</taxon>
        <taxon>Tracheophyta</taxon>
        <taxon>Spermatophyta</taxon>
        <taxon>Magnoliopsida</taxon>
        <taxon>eudicotyledons</taxon>
        <taxon>Gunneridae</taxon>
        <taxon>Pentapetalae</taxon>
        <taxon>rosids</taxon>
        <taxon>malvids</taxon>
        <taxon>Myrtales</taxon>
        <taxon>Lythraceae</taxon>
        <taxon>Punica</taxon>
    </lineage>
</organism>
<protein>
    <submittedName>
        <fullName evidence="2">Uncharacterized protein</fullName>
    </submittedName>
</protein>
<sequence length="230" mass="25345">MLSFSSTFNGRADVARGEIVGHTCHVGTTSARPLDVDEKDNAGIDLIQKDDRNSSVGIVSTPFWPTGSRHEDSRPKLGLLFMTRQSEANARTWEHGLQKGSRVLQKAKKGNQENERTTNPENIKGRHCGTIHHRIIEVSEEVFLTGPPGRPIHEQVNDTRKQACTHLRTTGTKEQVSDCVSGFILVSRVDPDQGKMGHFLQKNIAGDSYNKSSVHEICANQSQGPQGLGR</sequence>
<keyword evidence="3" id="KW-1185">Reference proteome</keyword>
<dbReference type="AlphaFoldDB" id="A0A2I0LCH8"/>
<name>A0A2I0LCH8_PUNGR</name>